<dbReference type="AlphaFoldDB" id="A0A080N284"/>
<comment type="caution">
    <text evidence="3">The sequence shown here is derived from an EMBL/GenBank/DDBJ whole genome shotgun (WGS) entry which is preliminary data.</text>
</comment>
<dbReference type="CDD" id="cd20736">
    <property type="entry name" value="PoNe_Nuclease"/>
    <property type="match status" value="1"/>
</dbReference>
<dbReference type="EMBL" id="ATLK01000001">
    <property type="protein sequence ID" value="KFF30876.1"/>
    <property type="molecule type" value="Genomic_DNA"/>
</dbReference>
<evidence type="ECO:0000313" key="3">
    <source>
        <dbReference type="EMBL" id="KFF30876.1"/>
    </source>
</evidence>
<name>A0A080N284_9BIFI</name>
<dbReference type="eggNOG" id="COG0792">
    <property type="taxonomic scope" value="Bacteria"/>
</dbReference>
<dbReference type="Pfam" id="PF02021">
    <property type="entry name" value="UPF0102"/>
    <property type="match status" value="1"/>
</dbReference>
<dbReference type="Gene3D" id="3.40.1350.10">
    <property type="match status" value="1"/>
</dbReference>
<dbReference type="InterPro" id="IPR011335">
    <property type="entry name" value="Restrct_endonuc-II-like"/>
</dbReference>
<keyword evidence="3" id="KW-0378">Hydrolase</keyword>
<gene>
    <name evidence="3" type="ORF">BBOMB_0193</name>
</gene>
<protein>
    <recommendedName>
        <fullName evidence="2">UPF0102 protein BBOMB_0193</fullName>
    </recommendedName>
</protein>
<dbReference type="GO" id="GO:0003676">
    <property type="term" value="F:nucleic acid binding"/>
    <property type="evidence" value="ECO:0007669"/>
    <property type="project" value="InterPro"/>
</dbReference>
<organism evidence="3 4">
    <name type="scientific">Bifidobacterium bombi DSM 19703</name>
    <dbReference type="NCBI Taxonomy" id="1341695"/>
    <lineage>
        <taxon>Bacteria</taxon>
        <taxon>Bacillati</taxon>
        <taxon>Actinomycetota</taxon>
        <taxon>Actinomycetes</taxon>
        <taxon>Bifidobacteriales</taxon>
        <taxon>Bifidobacteriaceae</taxon>
        <taxon>Bifidobacterium</taxon>
    </lineage>
</organism>
<dbReference type="InterPro" id="IPR003509">
    <property type="entry name" value="UPF0102_YraN-like"/>
</dbReference>
<sequence length="198" mass="22392">MDTNTVYNETNCTRMALNQQTDGALPAATTSECAAETIEAARNLVAISNSSPEGQPRAAGIAMEEASLQNIERILCDERLSPRKLGAFGEQYAAQWLKERGWQILARNWSSRHGELDIIMRERDDTLVFVEVKTRRTLHYGTPQEAITRHKQLNLRRTAVSWLSGPGRNFKHTQIRFDAISLWVHDGHVLVHWIPGAF</sequence>
<evidence type="ECO:0000256" key="1">
    <source>
        <dbReference type="ARBA" id="ARBA00006738"/>
    </source>
</evidence>
<evidence type="ECO:0000313" key="4">
    <source>
        <dbReference type="Proteomes" id="UP000028730"/>
    </source>
</evidence>
<proteinExistence type="inferred from homology"/>
<dbReference type="InterPro" id="IPR011856">
    <property type="entry name" value="tRNA_endonuc-like_dom_sf"/>
</dbReference>
<dbReference type="PANTHER" id="PTHR34039:SF1">
    <property type="entry name" value="UPF0102 PROTEIN YRAN"/>
    <property type="match status" value="1"/>
</dbReference>
<dbReference type="HAMAP" id="MF_00048">
    <property type="entry name" value="UPF0102"/>
    <property type="match status" value="1"/>
</dbReference>
<dbReference type="STRING" id="1341695.BBOMB_0193"/>
<keyword evidence="3" id="KW-0255">Endonuclease</keyword>
<dbReference type="NCBIfam" id="TIGR00252">
    <property type="entry name" value="YraN family protein"/>
    <property type="match status" value="1"/>
</dbReference>
<dbReference type="NCBIfam" id="NF009154">
    <property type="entry name" value="PRK12497.3-3"/>
    <property type="match status" value="1"/>
</dbReference>
<keyword evidence="3" id="KW-0540">Nuclease</keyword>
<dbReference type="SUPFAM" id="SSF52980">
    <property type="entry name" value="Restriction endonuclease-like"/>
    <property type="match status" value="1"/>
</dbReference>
<keyword evidence="4" id="KW-1185">Reference proteome</keyword>
<accession>A0A080N284</accession>
<dbReference type="PANTHER" id="PTHR34039">
    <property type="entry name" value="UPF0102 PROTEIN YRAN"/>
    <property type="match status" value="1"/>
</dbReference>
<comment type="similarity">
    <text evidence="1 2">Belongs to the UPF0102 family.</text>
</comment>
<reference evidence="3 4" key="1">
    <citation type="journal article" date="2014" name="Appl. Environ. Microbiol.">
        <title>Genomic encyclopedia of type strains of the genus Bifidobacterium.</title>
        <authorList>
            <person name="Milani C."/>
            <person name="Lugli G.A."/>
            <person name="Duranti S."/>
            <person name="Turroni F."/>
            <person name="Bottacini F."/>
            <person name="Mangifesta M."/>
            <person name="Sanchez B."/>
            <person name="Viappiani A."/>
            <person name="Mancabelli L."/>
            <person name="Taminiau B."/>
            <person name="Delcenserie V."/>
            <person name="Barrangou R."/>
            <person name="Margolles A."/>
            <person name="van Sinderen D."/>
            <person name="Ventura M."/>
        </authorList>
    </citation>
    <scope>NUCLEOTIDE SEQUENCE [LARGE SCALE GENOMIC DNA]</scope>
    <source>
        <strain evidence="3 4">DSM 19703</strain>
    </source>
</reference>
<dbReference type="GO" id="GO:0004519">
    <property type="term" value="F:endonuclease activity"/>
    <property type="evidence" value="ECO:0007669"/>
    <property type="project" value="UniProtKB-KW"/>
</dbReference>
<dbReference type="Proteomes" id="UP000028730">
    <property type="component" value="Unassembled WGS sequence"/>
</dbReference>
<dbReference type="NCBIfam" id="NF009150">
    <property type="entry name" value="PRK12497.1-3"/>
    <property type="match status" value="1"/>
</dbReference>
<evidence type="ECO:0000256" key="2">
    <source>
        <dbReference type="HAMAP-Rule" id="MF_00048"/>
    </source>
</evidence>